<protein>
    <submittedName>
        <fullName evidence="1">Uncharacterized protein</fullName>
    </submittedName>
</protein>
<evidence type="ECO:0000313" key="2">
    <source>
        <dbReference type="Proteomes" id="UP000799755"/>
    </source>
</evidence>
<evidence type="ECO:0000313" key="1">
    <source>
        <dbReference type="EMBL" id="KAF2472640.1"/>
    </source>
</evidence>
<name>A0ACB6R2U0_9PLEO</name>
<comment type="caution">
    <text evidence="1">The sequence shown here is derived from an EMBL/GenBank/DDBJ whole genome shotgun (WGS) entry which is preliminary data.</text>
</comment>
<gene>
    <name evidence="1" type="ORF">BDR25DRAFT_302395</name>
</gene>
<keyword evidence="2" id="KW-1185">Reference proteome</keyword>
<dbReference type="EMBL" id="MU003501">
    <property type="protein sequence ID" value="KAF2472640.1"/>
    <property type="molecule type" value="Genomic_DNA"/>
</dbReference>
<reference evidence="1" key="1">
    <citation type="journal article" date="2020" name="Stud. Mycol.">
        <title>101 Dothideomycetes genomes: a test case for predicting lifestyles and emergence of pathogens.</title>
        <authorList>
            <person name="Haridas S."/>
            <person name="Albert R."/>
            <person name="Binder M."/>
            <person name="Bloem J."/>
            <person name="Labutti K."/>
            <person name="Salamov A."/>
            <person name="Andreopoulos B."/>
            <person name="Baker S."/>
            <person name="Barry K."/>
            <person name="Bills G."/>
            <person name="Bluhm B."/>
            <person name="Cannon C."/>
            <person name="Castanera R."/>
            <person name="Culley D."/>
            <person name="Daum C."/>
            <person name="Ezra D."/>
            <person name="Gonzalez J."/>
            <person name="Henrissat B."/>
            <person name="Kuo A."/>
            <person name="Liang C."/>
            <person name="Lipzen A."/>
            <person name="Lutzoni F."/>
            <person name="Magnuson J."/>
            <person name="Mondo S."/>
            <person name="Nolan M."/>
            <person name="Ohm R."/>
            <person name="Pangilinan J."/>
            <person name="Park H.-J."/>
            <person name="Ramirez L."/>
            <person name="Alfaro M."/>
            <person name="Sun H."/>
            <person name="Tritt A."/>
            <person name="Yoshinaga Y."/>
            <person name="Zwiers L.-H."/>
            <person name="Turgeon B."/>
            <person name="Goodwin S."/>
            <person name="Spatafora J."/>
            <person name="Crous P."/>
            <person name="Grigoriev I."/>
        </authorList>
    </citation>
    <scope>NUCLEOTIDE SEQUENCE</scope>
    <source>
        <strain evidence="1">ATCC 200398</strain>
    </source>
</reference>
<accession>A0ACB6R2U0</accession>
<dbReference type="Proteomes" id="UP000799755">
    <property type="component" value="Unassembled WGS sequence"/>
</dbReference>
<organism evidence="1 2">
    <name type="scientific">Lindgomyces ingoldianus</name>
    <dbReference type="NCBI Taxonomy" id="673940"/>
    <lineage>
        <taxon>Eukaryota</taxon>
        <taxon>Fungi</taxon>
        <taxon>Dikarya</taxon>
        <taxon>Ascomycota</taxon>
        <taxon>Pezizomycotina</taxon>
        <taxon>Dothideomycetes</taxon>
        <taxon>Pleosporomycetidae</taxon>
        <taxon>Pleosporales</taxon>
        <taxon>Lindgomycetaceae</taxon>
        <taxon>Lindgomyces</taxon>
    </lineage>
</organism>
<proteinExistence type="predicted"/>
<sequence>MSANNCSASTISSNPFLNNAYVGIPNVNNFTSLLQSCCQGAPVAQYASNPCMIYCNVTLPTTTQEVADCVAANAEGQKFGTVQSQNVTHSTPTSTGSATASGTASVMQSPSPGATGEGSAGRMEGLSRMGWMVFGLGMLGVFGGLV</sequence>